<keyword evidence="5" id="KW-0865">Zymogen</keyword>
<name>A0AAW0IRH7_MYOGA</name>
<comment type="caution">
    <text evidence="10">The sequence shown here is derived from an EMBL/GenBank/DDBJ whole genome shotgun (WGS) entry which is preliminary data.</text>
</comment>
<dbReference type="EMBL" id="JBBHLL010000099">
    <property type="protein sequence ID" value="KAK7816903.1"/>
    <property type="molecule type" value="Genomic_DNA"/>
</dbReference>
<dbReference type="Gene3D" id="2.40.10.10">
    <property type="entry name" value="Trypsin-like serine proteases"/>
    <property type="match status" value="1"/>
</dbReference>
<evidence type="ECO:0000259" key="9">
    <source>
        <dbReference type="PROSITE" id="PS50240"/>
    </source>
</evidence>
<keyword evidence="8" id="KW-0472">Membrane</keyword>
<dbReference type="FunFam" id="2.40.10.10:FF:000016">
    <property type="entry name" value="Tryptase beta-2"/>
    <property type="match status" value="1"/>
</dbReference>
<evidence type="ECO:0000313" key="10">
    <source>
        <dbReference type="EMBL" id="KAK7816903.1"/>
    </source>
</evidence>
<dbReference type="Proteomes" id="UP001488838">
    <property type="component" value="Unassembled WGS sequence"/>
</dbReference>
<evidence type="ECO:0000256" key="5">
    <source>
        <dbReference type="ARBA" id="ARBA00023145"/>
    </source>
</evidence>
<keyword evidence="8" id="KW-1133">Transmembrane helix</keyword>
<evidence type="ECO:0000256" key="6">
    <source>
        <dbReference type="ARBA" id="ARBA00023157"/>
    </source>
</evidence>
<gene>
    <name evidence="10" type="ORF">U0070_021700</name>
</gene>
<dbReference type="PROSITE" id="PS50240">
    <property type="entry name" value="TRYPSIN_DOM"/>
    <property type="match status" value="1"/>
</dbReference>
<organism evidence="10 11">
    <name type="scientific">Myodes glareolus</name>
    <name type="common">Bank vole</name>
    <name type="synonym">Clethrionomys glareolus</name>
    <dbReference type="NCBI Taxonomy" id="447135"/>
    <lineage>
        <taxon>Eukaryota</taxon>
        <taxon>Metazoa</taxon>
        <taxon>Chordata</taxon>
        <taxon>Craniata</taxon>
        <taxon>Vertebrata</taxon>
        <taxon>Euteleostomi</taxon>
        <taxon>Mammalia</taxon>
        <taxon>Eutheria</taxon>
        <taxon>Euarchontoglires</taxon>
        <taxon>Glires</taxon>
        <taxon>Rodentia</taxon>
        <taxon>Myomorpha</taxon>
        <taxon>Muroidea</taxon>
        <taxon>Cricetidae</taxon>
        <taxon>Arvicolinae</taxon>
        <taxon>Myodes</taxon>
    </lineage>
</organism>
<dbReference type="PANTHER" id="PTHR24253:SF159">
    <property type="entry name" value="SERINE PROTEASE 42"/>
    <property type="match status" value="1"/>
</dbReference>
<keyword evidence="4" id="KW-0720">Serine protease</keyword>
<evidence type="ECO:0000256" key="4">
    <source>
        <dbReference type="ARBA" id="ARBA00022825"/>
    </source>
</evidence>
<dbReference type="Pfam" id="PF00089">
    <property type="entry name" value="Trypsin"/>
    <property type="match status" value="1"/>
</dbReference>
<dbReference type="InterPro" id="IPR033116">
    <property type="entry name" value="TRYPSIN_SER"/>
</dbReference>
<keyword evidence="1" id="KW-0645">Protease</keyword>
<evidence type="ECO:0000256" key="7">
    <source>
        <dbReference type="ARBA" id="ARBA00023180"/>
    </source>
</evidence>
<dbReference type="PRINTS" id="PR00722">
    <property type="entry name" value="CHYMOTRYPSIN"/>
</dbReference>
<keyword evidence="7" id="KW-0325">Glycoprotein</keyword>
<dbReference type="SMART" id="SM00020">
    <property type="entry name" value="Tryp_SPc"/>
    <property type="match status" value="1"/>
</dbReference>
<dbReference type="InterPro" id="IPR009003">
    <property type="entry name" value="Peptidase_S1_PA"/>
</dbReference>
<dbReference type="GO" id="GO:0004252">
    <property type="term" value="F:serine-type endopeptidase activity"/>
    <property type="evidence" value="ECO:0007669"/>
    <property type="project" value="InterPro"/>
</dbReference>
<dbReference type="GO" id="GO:0006508">
    <property type="term" value="P:proteolysis"/>
    <property type="evidence" value="ECO:0007669"/>
    <property type="project" value="UniProtKB-KW"/>
</dbReference>
<keyword evidence="2" id="KW-0732">Signal</keyword>
<evidence type="ECO:0000256" key="8">
    <source>
        <dbReference type="SAM" id="Phobius"/>
    </source>
</evidence>
<dbReference type="PANTHER" id="PTHR24253">
    <property type="entry name" value="TRANSMEMBRANE PROTEASE SERINE"/>
    <property type="match status" value="1"/>
</dbReference>
<reference evidence="10 11" key="1">
    <citation type="journal article" date="2023" name="bioRxiv">
        <title>Conserved and derived expression patterns and positive selection on dental genes reveal complex evolutionary context of ever-growing rodent molars.</title>
        <authorList>
            <person name="Calamari Z.T."/>
            <person name="Song A."/>
            <person name="Cohen E."/>
            <person name="Akter M."/>
            <person name="Roy R.D."/>
            <person name="Hallikas O."/>
            <person name="Christensen M.M."/>
            <person name="Li P."/>
            <person name="Marangoni P."/>
            <person name="Jernvall J."/>
            <person name="Klein O.D."/>
        </authorList>
    </citation>
    <scope>NUCLEOTIDE SEQUENCE [LARGE SCALE GENOMIC DNA]</scope>
    <source>
        <strain evidence="10">V071</strain>
    </source>
</reference>
<dbReference type="InterPro" id="IPR043504">
    <property type="entry name" value="Peptidase_S1_PA_chymotrypsin"/>
</dbReference>
<proteinExistence type="predicted"/>
<keyword evidence="6" id="KW-1015">Disulfide bond</keyword>
<evidence type="ECO:0000256" key="3">
    <source>
        <dbReference type="ARBA" id="ARBA00022801"/>
    </source>
</evidence>
<dbReference type="AlphaFoldDB" id="A0AAW0IRH7"/>
<sequence>MRRLGDRGRGLRGGMALLVGDCLGFLAWFLLLQTRLEEARMVTGTLSLPLPLEDGLDDPGASPLENHLDYVVAMGEVDQWSNQAVNIPVQDIIVHQDFSVMGPIAHDIALALLAFPVNYSATIQPVCLPRRTFLVQAGTQCWVTGWGRMAEGGESSRLLREVQLSIIRHEKCNQILKDKTGSIFTLTQEGVVCGYSQKGGDTCQGDSGGPLVCEFDKTWVQVGIVSWGIGCGRKGYPGIYTEVSYYRNWIVKELSRAPDFNSSGCLTLCICLVLHLRVLVTL</sequence>
<evidence type="ECO:0000256" key="2">
    <source>
        <dbReference type="ARBA" id="ARBA00022729"/>
    </source>
</evidence>
<feature type="domain" description="Peptidase S1" evidence="9">
    <location>
        <begin position="11"/>
        <end position="255"/>
    </location>
</feature>
<dbReference type="InterPro" id="IPR001254">
    <property type="entry name" value="Trypsin_dom"/>
</dbReference>
<dbReference type="InterPro" id="IPR001314">
    <property type="entry name" value="Peptidase_S1A"/>
</dbReference>
<evidence type="ECO:0000313" key="11">
    <source>
        <dbReference type="Proteomes" id="UP001488838"/>
    </source>
</evidence>
<protein>
    <recommendedName>
        <fullName evidence="9">Peptidase S1 domain-containing protein</fullName>
    </recommendedName>
</protein>
<dbReference type="SUPFAM" id="SSF50494">
    <property type="entry name" value="Trypsin-like serine proteases"/>
    <property type="match status" value="1"/>
</dbReference>
<keyword evidence="8" id="KW-0812">Transmembrane</keyword>
<dbReference type="PROSITE" id="PS00135">
    <property type="entry name" value="TRYPSIN_SER"/>
    <property type="match status" value="1"/>
</dbReference>
<feature type="transmembrane region" description="Helical" evidence="8">
    <location>
        <begin position="12"/>
        <end position="31"/>
    </location>
</feature>
<dbReference type="CDD" id="cd00190">
    <property type="entry name" value="Tryp_SPc"/>
    <property type="match status" value="1"/>
</dbReference>
<accession>A0AAW0IRH7</accession>
<keyword evidence="11" id="KW-1185">Reference proteome</keyword>
<keyword evidence="3" id="KW-0378">Hydrolase</keyword>
<evidence type="ECO:0000256" key="1">
    <source>
        <dbReference type="ARBA" id="ARBA00022670"/>
    </source>
</evidence>